<accession>A0ABP1DYI4</accession>
<keyword evidence="1" id="KW-0472">Membrane</keyword>
<evidence type="ECO:0000313" key="2">
    <source>
        <dbReference type="EMBL" id="CAL1712848.1"/>
    </source>
</evidence>
<proteinExistence type="predicted"/>
<gene>
    <name evidence="2" type="ORF">GFSPODELE1_LOCUS9021</name>
</gene>
<feature type="transmembrane region" description="Helical" evidence="1">
    <location>
        <begin position="97"/>
        <end position="122"/>
    </location>
</feature>
<evidence type="ECO:0000256" key="1">
    <source>
        <dbReference type="SAM" id="Phobius"/>
    </source>
</evidence>
<organism evidence="2 3">
    <name type="scientific">Somion occarium</name>
    <dbReference type="NCBI Taxonomy" id="3059160"/>
    <lineage>
        <taxon>Eukaryota</taxon>
        <taxon>Fungi</taxon>
        <taxon>Dikarya</taxon>
        <taxon>Basidiomycota</taxon>
        <taxon>Agaricomycotina</taxon>
        <taxon>Agaricomycetes</taxon>
        <taxon>Polyporales</taxon>
        <taxon>Cerrenaceae</taxon>
        <taxon>Somion</taxon>
    </lineage>
</organism>
<protein>
    <submittedName>
        <fullName evidence="2">Uncharacterized protein</fullName>
    </submittedName>
</protein>
<evidence type="ECO:0000313" key="3">
    <source>
        <dbReference type="Proteomes" id="UP001497453"/>
    </source>
</evidence>
<dbReference type="Proteomes" id="UP001497453">
    <property type="component" value="Chromosome 7"/>
</dbReference>
<reference evidence="3" key="1">
    <citation type="submission" date="2024-04" db="EMBL/GenBank/DDBJ databases">
        <authorList>
            <person name="Shaw F."/>
            <person name="Minotto A."/>
        </authorList>
    </citation>
    <scope>NUCLEOTIDE SEQUENCE [LARGE SCALE GENOMIC DNA]</scope>
</reference>
<sequence>MTIAPLLGKKALFGDYRTWIAILCAAFAIASNVGILFVYRRTLRFGISITKGRWRYIDDGDAIAILGLWSHALQAITILVGGWALAQLWSRRLYSGLGASLAALQSLDLFASLASLLTAWLYLFQKRYASRSALWLYIPLLLCASLLQYYPTAVLILVAPNFHEVTDVEKIHAQTEPFMSDPANGTPCVNLTDDRLDVCLGSWYLGDAVQDVLIYSTYIPQSDTFDGEELPRGRRPMWGLTGADNFSAVFLTCLNTAVLDGVLQSHDFSHSISYAASIPAIVPTLVSQCVQLPQSSNISEMTIGDASYRVPATIPLLMNGYAAGQVTTNNMSLILTFPSLIPSANVHCAVNLSLSDGRGSSMVVDFQINQTSSRLDYLGQDDDIVNQDGKLTISRWEPIAAFARIWLLGMGWSEEPVQNAMSLYISDLGLSVGSRPHFTNRNTAVGHTFEAYSIIMMADGVSEGFPPWQNNSESTGRLQSYSIQRTVLYLGARTATRYIACGVLALDTLFLLWCLWIILSGGGWYPDWSSPAALACTAICSNPIAGYEGSTKGDIDSVAWKIWLQLDPNSNEDVIRFIPKDTRNVEQTAQGSG</sequence>
<keyword evidence="1" id="KW-0812">Transmembrane</keyword>
<feature type="transmembrane region" description="Helical" evidence="1">
    <location>
        <begin position="60"/>
        <end position="85"/>
    </location>
</feature>
<keyword evidence="1" id="KW-1133">Transmembrane helix</keyword>
<keyword evidence="3" id="KW-1185">Reference proteome</keyword>
<dbReference type="EMBL" id="OZ037950">
    <property type="protein sequence ID" value="CAL1712848.1"/>
    <property type="molecule type" value="Genomic_DNA"/>
</dbReference>
<name>A0ABP1DYI4_9APHY</name>
<feature type="transmembrane region" description="Helical" evidence="1">
    <location>
        <begin position="20"/>
        <end position="39"/>
    </location>
</feature>
<feature type="transmembrane region" description="Helical" evidence="1">
    <location>
        <begin position="134"/>
        <end position="159"/>
    </location>
</feature>